<evidence type="ECO:0000256" key="1">
    <source>
        <dbReference type="SAM" id="Phobius"/>
    </source>
</evidence>
<evidence type="ECO:0000313" key="2">
    <source>
        <dbReference type="EMBL" id="WNC68264.1"/>
    </source>
</evidence>
<gene>
    <name evidence="2" type="ORF">RI845_17315</name>
</gene>
<sequence>MSTVYQTTKYTLVAFICYIISTVILSGVMMSIWISDQNITGLSPQQIEALANQSIPIQFMSAVIGFVATLIISYVLCKKTLKDGLTTIKAFAVALTFFSMLGIFLHPEHHVIYQVAKLFSPAIICLLGLKLAARHSAGNLLVIEEHSN</sequence>
<evidence type="ECO:0008006" key="4">
    <source>
        <dbReference type="Google" id="ProtNLM"/>
    </source>
</evidence>
<dbReference type="EMBL" id="CP134146">
    <property type="protein sequence ID" value="WNC68264.1"/>
    <property type="molecule type" value="Genomic_DNA"/>
</dbReference>
<reference evidence="3" key="1">
    <citation type="submission" date="2023-09" db="EMBL/GenBank/DDBJ databases">
        <authorList>
            <person name="Li S."/>
            <person name="Li X."/>
            <person name="Zhang C."/>
            <person name="Zhao Z."/>
        </authorList>
    </citation>
    <scope>NUCLEOTIDE SEQUENCE [LARGE SCALE GENOMIC DNA]</scope>
    <source>
        <strain evidence="3">SQ345</strain>
    </source>
</reference>
<feature type="transmembrane region" description="Helical" evidence="1">
    <location>
        <begin position="111"/>
        <end position="129"/>
    </location>
</feature>
<keyword evidence="1" id="KW-1133">Transmembrane helix</keyword>
<keyword evidence="3" id="KW-1185">Reference proteome</keyword>
<name>A0ABY9THG2_9GAMM</name>
<accession>A0ABY9THG2</accession>
<dbReference type="Proteomes" id="UP001248581">
    <property type="component" value="Chromosome"/>
</dbReference>
<dbReference type="RefSeq" id="WP_348387420.1">
    <property type="nucleotide sequence ID" value="NZ_CP134146.1"/>
</dbReference>
<organism evidence="2 3">
    <name type="scientific">Thalassotalea nanhaiensis</name>
    <dbReference type="NCBI Taxonomy" id="3065648"/>
    <lineage>
        <taxon>Bacteria</taxon>
        <taxon>Pseudomonadati</taxon>
        <taxon>Pseudomonadota</taxon>
        <taxon>Gammaproteobacteria</taxon>
        <taxon>Alteromonadales</taxon>
        <taxon>Colwelliaceae</taxon>
        <taxon>Thalassotalea</taxon>
    </lineage>
</organism>
<proteinExistence type="predicted"/>
<protein>
    <recommendedName>
        <fullName evidence="4">DUF4293 family protein</fullName>
    </recommendedName>
</protein>
<feature type="transmembrane region" description="Helical" evidence="1">
    <location>
        <begin position="88"/>
        <end position="105"/>
    </location>
</feature>
<evidence type="ECO:0000313" key="3">
    <source>
        <dbReference type="Proteomes" id="UP001248581"/>
    </source>
</evidence>
<keyword evidence="1" id="KW-0472">Membrane</keyword>
<feature type="transmembrane region" description="Helical" evidence="1">
    <location>
        <begin position="12"/>
        <end position="35"/>
    </location>
</feature>
<feature type="transmembrane region" description="Helical" evidence="1">
    <location>
        <begin position="55"/>
        <end position="76"/>
    </location>
</feature>
<keyword evidence="1" id="KW-0812">Transmembrane</keyword>